<evidence type="ECO:0000256" key="1">
    <source>
        <dbReference type="SAM" id="Phobius"/>
    </source>
</evidence>
<dbReference type="EMBL" id="CAJGYM010000020">
    <property type="protein sequence ID" value="CAD6191305.1"/>
    <property type="molecule type" value="Genomic_DNA"/>
</dbReference>
<feature type="transmembrane region" description="Helical" evidence="1">
    <location>
        <begin position="157"/>
        <end position="176"/>
    </location>
</feature>
<reference evidence="2" key="1">
    <citation type="submission" date="2020-10" db="EMBL/GenBank/DDBJ databases">
        <authorList>
            <person name="Kikuchi T."/>
        </authorList>
    </citation>
    <scope>NUCLEOTIDE SEQUENCE</scope>
    <source>
        <strain evidence="2">NKZ352</strain>
    </source>
</reference>
<dbReference type="AlphaFoldDB" id="A0A8S1H7C4"/>
<keyword evidence="3" id="KW-1185">Reference proteome</keyword>
<sequence length="262" mass="29319">MASMVGGANNATFCWDGHILEPDVLLNNVSFDGRQADFRVLLVSQLLANNQPTDNWPRFSSTFAHFENPPYAPTFFAFAPSGIASLPTASRENRMTTASIQHYTVIHDGYRAPNEVSVSDELRKVVVMAAAFFFIAIVCVLSKLQFAAGVVMRWSPILWLLGICIGVGLMNGIFYVREKRRQRKRQLRLDRSVILALPISRSFPCLSPGPHSQNCNRVPTSHRHLDSQLPTYDDVLQEEKSHEENQLPSYATAIAMLTPQDV</sequence>
<comment type="caution">
    <text evidence="2">The sequence shown here is derived from an EMBL/GenBank/DDBJ whole genome shotgun (WGS) entry which is preliminary data.</text>
</comment>
<dbReference type="Proteomes" id="UP000835052">
    <property type="component" value="Unassembled WGS sequence"/>
</dbReference>
<keyword evidence="1" id="KW-0812">Transmembrane</keyword>
<dbReference type="OrthoDB" id="5789754at2759"/>
<organism evidence="2 3">
    <name type="scientific">Caenorhabditis auriculariae</name>
    <dbReference type="NCBI Taxonomy" id="2777116"/>
    <lineage>
        <taxon>Eukaryota</taxon>
        <taxon>Metazoa</taxon>
        <taxon>Ecdysozoa</taxon>
        <taxon>Nematoda</taxon>
        <taxon>Chromadorea</taxon>
        <taxon>Rhabditida</taxon>
        <taxon>Rhabditina</taxon>
        <taxon>Rhabditomorpha</taxon>
        <taxon>Rhabditoidea</taxon>
        <taxon>Rhabditidae</taxon>
        <taxon>Peloderinae</taxon>
        <taxon>Caenorhabditis</taxon>
    </lineage>
</organism>
<evidence type="ECO:0000313" key="2">
    <source>
        <dbReference type="EMBL" id="CAD6191305.1"/>
    </source>
</evidence>
<gene>
    <name evidence="2" type="ORF">CAUJ_LOCUS7224</name>
</gene>
<keyword evidence="1" id="KW-0472">Membrane</keyword>
<evidence type="ECO:0000313" key="3">
    <source>
        <dbReference type="Proteomes" id="UP000835052"/>
    </source>
</evidence>
<feature type="transmembrane region" description="Helical" evidence="1">
    <location>
        <begin position="125"/>
        <end position="145"/>
    </location>
</feature>
<accession>A0A8S1H7C4</accession>
<protein>
    <submittedName>
        <fullName evidence="2">Uncharacterized protein</fullName>
    </submittedName>
</protein>
<name>A0A8S1H7C4_9PELO</name>
<keyword evidence="1" id="KW-1133">Transmembrane helix</keyword>
<proteinExistence type="predicted"/>